<dbReference type="Pfam" id="PF17191">
    <property type="entry name" value="RecG_wedge"/>
    <property type="match status" value="1"/>
</dbReference>
<dbReference type="Gene3D" id="2.40.50.140">
    <property type="entry name" value="Nucleic acid-binding proteins"/>
    <property type="match status" value="1"/>
</dbReference>
<sequence>MHPSDLLVKHFSRLTPSQVSALKKLGLLTIRDLLYHFPVRHLDAGKSSSSELAADGERATFYGQIEKTGTKRSFRGRVSMGEATLKDNTGTIKLVWFHQAYMAKKILPGDFVRVSGVVKKRGNAVSLINPEIDKIPRPSEGLVAALPEGLSSSLFQRKEGVLHESASSPRVSALEERFFPVYPESRGISSRWFYHALQRILASGIVETLEDPIPEEILKRYNLPTPRAALVWIHTPRNEKHARSARKRFAFEEIFFIQLERQRDRLLYEQNPSFTIIPEKIGLDRFITDFGFSLTRAQQGAIDAILTDFGGKRPMLRLLEGDVGSGKTAVAAASAYATVHTRPVGQNFGALQVAYMCPTEILAAQHFESFIKFFVESGIQIGLITGSGCRKFPSKVNPSGWTDISRSQFLKWVENGEIPVVIGTHALIQKRVKFKHLAYVIIDEQHRFGAKQRAKLMQKEGQKNIAPHFLSMTATPIPRTLALTLYGDLDLTLLDEMPRGRKPVVTEIITPAGRAGTYEKIRAEIRAGRQAYVICPRIDEPDPEKEMVLEAKSVKTEAARLKAQVFPEYAVGTLHGKMKPTEKDCVMGEFASGKINILCATSVVEVGVNVQNATIIIIEGAERFGLAQLHQLRGRVLRSNHQAYCYLFPEGKSEKSIARLRALQSAKNGFELSEMDLALRGAGELGGGKQWGISDIGMEAIKNLKMVEVAREEAKRLLGEDIEMKKYPMLQSQLAKREKPIHFE</sequence>
<keyword evidence="4" id="KW-0347">Helicase</keyword>
<organism evidence="10 11">
    <name type="scientific">Candidatus Lloydbacteria bacterium RIFCSPHIGHO2_02_FULL_50_13</name>
    <dbReference type="NCBI Taxonomy" id="1798661"/>
    <lineage>
        <taxon>Bacteria</taxon>
        <taxon>Candidatus Lloydiibacteriota</taxon>
    </lineage>
</organism>
<evidence type="ECO:0000256" key="4">
    <source>
        <dbReference type="ARBA" id="ARBA00022806"/>
    </source>
</evidence>
<dbReference type="InterPro" id="IPR027417">
    <property type="entry name" value="P-loop_NTPase"/>
</dbReference>
<accession>A0A1G2D3A7</accession>
<dbReference type="PROSITE" id="PS51194">
    <property type="entry name" value="HELICASE_CTER"/>
    <property type="match status" value="1"/>
</dbReference>
<dbReference type="Proteomes" id="UP000177996">
    <property type="component" value="Unassembled WGS sequence"/>
</dbReference>
<keyword evidence="2" id="KW-0227">DNA damage</keyword>
<dbReference type="PANTHER" id="PTHR47964">
    <property type="entry name" value="ATP-DEPENDENT DNA HELICASE HOMOLOG RECG, CHLOROPLASTIC"/>
    <property type="match status" value="1"/>
</dbReference>
<dbReference type="GO" id="GO:0003677">
    <property type="term" value="F:DNA binding"/>
    <property type="evidence" value="ECO:0007669"/>
    <property type="project" value="UniProtKB-KW"/>
</dbReference>
<dbReference type="InterPro" id="IPR033454">
    <property type="entry name" value="RecG_wedge"/>
</dbReference>
<gene>
    <name evidence="10" type="ORF">A3D65_04620</name>
</gene>
<protein>
    <submittedName>
        <fullName evidence="10">Uncharacterized protein</fullName>
    </submittedName>
</protein>
<dbReference type="SMART" id="SM00487">
    <property type="entry name" value="DEXDc"/>
    <property type="match status" value="1"/>
</dbReference>
<dbReference type="STRING" id="1798661.A3D65_04620"/>
<dbReference type="Gene3D" id="3.40.50.300">
    <property type="entry name" value="P-loop containing nucleotide triphosphate hydrolases"/>
    <property type="match status" value="2"/>
</dbReference>
<dbReference type="CDD" id="cd04488">
    <property type="entry name" value="RecG_wedge_OBF"/>
    <property type="match status" value="1"/>
</dbReference>
<evidence type="ECO:0000256" key="3">
    <source>
        <dbReference type="ARBA" id="ARBA00022801"/>
    </source>
</evidence>
<evidence type="ECO:0000313" key="11">
    <source>
        <dbReference type="Proteomes" id="UP000177996"/>
    </source>
</evidence>
<dbReference type="PROSITE" id="PS51192">
    <property type="entry name" value="HELICASE_ATP_BIND_1"/>
    <property type="match status" value="1"/>
</dbReference>
<dbReference type="GO" id="GO:0003678">
    <property type="term" value="F:DNA helicase activity"/>
    <property type="evidence" value="ECO:0007669"/>
    <property type="project" value="TreeGrafter"/>
</dbReference>
<keyword evidence="3" id="KW-0378">Hydrolase</keyword>
<comment type="caution">
    <text evidence="10">The sequence shown here is derived from an EMBL/GenBank/DDBJ whole genome shotgun (WGS) entry which is preliminary data.</text>
</comment>
<keyword evidence="1" id="KW-0547">Nucleotide-binding</keyword>
<evidence type="ECO:0000256" key="2">
    <source>
        <dbReference type="ARBA" id="ARBA00022763"/>
    </source>
</evidence>
<evidence type="ECO:0000256" key="6">
    <source>
        <dbReference type="ARBA" id="ARBA00023125"/>
    </source>
</evidence>
<dbReference type="SUPFAM" id="SSF52540">
    <property type="entry name" value="P-loop containing nucleoside triphosphate hydrolases"/>
    <property type="match status" value="2"/>
</dbReference>
<dbReference type="InterPro" id="IPR012340">
    <property type="entry name" value="NA-bd_OB-fold"/>
</dbReference>
<evidence type="ECO:0000256" key="5">
    <source>
        <dbReference type="ARBA" id="ARBA00022840"/>
    </source>
</evidence>
<name>A0A1G2D3A7_9BACT</name>
<evidence type="ECO:0000256" key="1">
    <source>
        <dbReference type="ARBA" id="ARBA00022741"/>
    </source>
</evidence>
<evidence type="ECO:0000259" key="9">
    <source>
        <dbReference type="PROSITE" id="PS51194"/>
    </source>
</evidence>
<keyword evidence="7" id="KW-0234">DNA repair</keyword>
<feature type="domain" description="Helicase C-terminal" evidence="9">
    <location>
        <begin position="517"/>
        <end position="678"/>
    </location>
</feature>
<dbReference type="AlphaFoldDB" id="A0A1G2D3A7"/>
<keyword evidence="6" id="KW-0238">DNA-binding</keyword>
<dbReference type="SMART" id="SM00490">
    <property type="entry name" value="HELICc"/>
    <property type="match status" value="1"/>
</dbReference>
<dbReference type="SUPFAM" id="SSF50249">
    <property type="entry name" value="Nucleic acid-binding proteins"/>
    <property type="match status" value="1"/>
</dbReference>
<evidence type="ECO:0000313" key="10">
    <source>
        <dbReference type="EMBL" id="OGZ08063.1"/>
    </source>
</evidence>
<dbReference type="InterPro" id="IPR011545">
    <property type="entry name" value="DEAD/DEAH_box_helicase_dom"/>
</dbReference>
<dbReference type="Pfam" id="PF00271">
    <property type="entry name" value="Helicase_C"/>
    <property type="match status" value="1"/>
</dbReference>
<dbReference type="InterPro" id="IPR001650">
    <property type="entry name" value="Helicase_C-like"/>
</dbReference>
<dbReference type="InterPro" id="IPR047112">
    <property type="entry name" value="RecG/Mfd"/>
</dbReference>
<keyword evidence="5" id="KW-0067">ATP-binding</keyword>
<reference evidence="10 11" key="1">
    <citation type="journal article" date="2016" name="Nat. Commun.">
        <title>Thousands of microbial genomes shed light on interconnected biogeochemical processes in an aquifer system.</title>
        <authorList>
            <person name="Anantharaman K."/>
            <person name="Brown C.T."/>
            <person name="Hug L.A."/>
            <person name="Sharon I."/>
            <person name="Castelle C.J."/>
            <person name="Probst A.J."/>
            <person name="Thomas B.C."/>
            <person name="Singh A."/>
            <person name="Wilkins M.J."/>
            <person name="Karaoz U."/>
            <person name="Brodie E.L."/>
            <person name="Williams K.H."/>
            <person name="Hubbard S.S."/>
            <person name="Banfield J.F."/>
        </authorList>
    </citation>
    <scope>NUCLEOTIDE SEQUENCE [LARGE SCALE GENOMIC DNA]</scope>
</reference>
<dbReference type="GO" id="GO:0016787">
    <property type="term" value="F:hydrolase activity"/>
    <property type="evidence" value="ECO:0007669"/>
    <property type="project" value="UniProtKB-KW"/>
</dbReference>
<dbReference type="EMBL" id="MHLL01000044">
    <property type="protein sequence ID" value="OGZ08063.1"/>
    <property type="molecule type" value="Genomic_DNA"/>
</dbReference>
<proteinExistence type="predicted"/>
<dbReference type="PANTHER" id="PTHR47964:SF1">
    <property type="entry name" value="ATP-DEPENDENT DNA HELICASE HOMOLOG RECG, CHLOROPLASTIC"/>
    <property type="match status" value="1"/>
</dbReference>
<evidence type="ECO:0000259" key="8">
    <source>
        <dbReference type="PROSITE" id="PS51192"/>
    </source>
</evidence>
<feature type="domain" description="Helicase ATP-binding" evidence="8">
    <location>
        <begin position="308"/>
        <end position="494"/>
    </location>
</feature>
<dbReference type="Pfam" id="PF00270">
    <property type="entry name" value="DEAD"/>
    <property type="match status" value="1"/>
</dbReference>
<dbReference type="InterPro" id="IPR014001">
    <property type="entry name" value="Helicase_ATP-bd"/>
</dbReference>
<evidence type="ECO:0000256" key="7">
    <source>
        <dbReference type="ARBA" id="ARBA00023204"/>
    </source>
</evidence>
<dbReference type="GO" id="GO:0005524">
    <property type="term" value="F:ATP binding"/>
    <property type="evidence" value="ECO:0007669"/>
    <property type="project" value="UniProtKB-KW"/>
</dbReference>
<dbReference type="GO" id="GO:0006281">
    <property type="term" value="P:DNA repair"/>
    <property type="evidence" value="ECO:0007669"/>
    <property type="project" value="UniProtKB-KW"/>
</dbReference>